<reference evidence="4 5" key="1">
    <citation type="submission" date="2024-04" db="EMBL/GenBank/DDBJ databases">
        <authorList>
            <person name="Fracassetti M."/>
        </authorList>
    </citation>
    <scope>NUCLEOTIDE SEQUENCE [LARGE SCALE GENOMIC DNA]</scope>
</reference>
<dbReference type="InterPro" id="IPR050667">
    <property type="entry name" value="PPR-containing_protein"/>
</dbReference>
<dbReference type="Pfam" id="PF12854">
    <property type="entry name" value="PPR_1"/>
    <property type="match status" value="1"/>
</dbReference>
<dbReference type="Gene3D" id="1.25.40.10">
    <property type="entry name" value="Tetratricopeptide repeat domain"/>
    <property type="match status" value="2"/>
</dbReference>
<evidence type="ECO:0000256" key="3">
    <source>
        <dbReference type="PROSITE-ProRule" id="PRU00708"/>
    </source>
</evidence>
<feature type="repeat" description="PPR" evidence="3">
    <location>
        <begin position="318"/>
        <end position="352"/>
    </location>
</feature>
<dbReference type="Proteomes" id="UP001497516">
    <property type="component" value="Chromosome 1"/>
</dbReference>
<dbReference type="Pfam" id="PF01535">
    <property type="entry name" value="PPR"/>
    <property type="match status" value="1"/>
</dbReference>
<dbReference type="AlphaFoldDB" id="A0AAV2CI95"/>
<keyword evidence="5" id="KW-1185">Reference proteome</keyword>
<feature type="repeat" description="PPR" evidence="3">
    <location>
        <begin position="181"/>
        <end position="215"/>
    </location>
</feature>
<proteinExistence type="inferred from homology"/>
<sequence length="436" mass="50517">MILRPLFNQHHRRVFSSLHRLLTNESIVQQHQPPPPSLQPTPVNSDHLIRVCTILFQQQTFPDSKLQSKLSTCDFQLTHEFFLQVCNRFPFSWRPVHRFFQYIQQTPSLHNNFAHTSVSFNKMLDVYGKARNMDLLWETAQQAGQLGLRRLNKVVEALCRDGLMEEAKYVTLKIKDTIPPDGFTYGCLIKGFCDIGDMIEASKVWNLMVEDGFDPEIQVFEKMIEMFFKKNEDTEAVKVFQTLRVNRMEELGLSTYNLVISWFCKKGKLSQAQQLFDEMRQRGIQPDCATLGSLLFGMSSRGRVNEAQRVLQQIEKPDIAIYHGLIKGLLSSKRPRDATEVFREMINRGCEPIMHTYAGKSLEATKYVERILNGGMEVPRFDYNKFLHYFSNEEGVVLFLETAKKLRDVGLVDLANVLGRYGEKMATRDRRRNKEG</sequence>
<dbReference type="PANTHER" id="PTHR47939:SF12">
    <property type="entry name" value="PENTACOTRIPEPTIDE-REPEAT REGION OF PRORP DOMAIN-CONTAINING PROTEIN"/>
    <property type="match status" value="1"/>
</dbReference>
<accession>A0AAV2CI95</accession>
<dbReference type="PROSITE" id="PS51375">
    <property type="entry name" value="PPR"/>
    <property type="match status" value="3"/>
</dbReference>
<dbReference type="InterPro" id="IPR011990">
    <property type="entry name" value="TPR-like_helical_dom_sf"/>
</dbReference>
<evidence type="ECO:0000313" key="4">
    <source>
        <dbReference type="EMBL" id="CAL1355682.1"/>
    </source>
</evidence>
<dbReference type="NCBIfam" id="TIGR00756">
    <property type="entry name" value="PPR"/>
    <property type="match status" value="3"/>
</dbReference>
<protein>
    <recommendedName>
        <fullName evidence="6">Pentatricopeptide repeat-containing protein</fullName>
    </recommendedName>
</protein>
<comment type="similarity">
    <text evidence="1">Belongs to the PPR family. P subfamily.</text>
</comment>
<evidence type="ECO:0008006" key="6">
    <source>
        <dbReference type="Google" id="ProtNLM"/>
    </source>
</evidence>
<dbReference type="Pfam" id="PF13041">
    <property type="entry name" value="PPR_2"/>
    <property type="match status" value="1"/>
</dbReference>
<dbReference type="EMBL" id="OZ034813">
    <property type="protein sequence ID" value="CAL1355682.1"/>
    <property type="molecule type" value="Genomic_DNA"/>
</dbReference>
<dbReference type="InterPro" id="IPR002885">
    <property type="entry name" value="PPR_rpt"/>
</dbReference>
<evidence type="ECO:0000256" key="1">
    <source>
        <dbReference type="ARBA" id="ARBA00007626"/>
    </source>
</evidence>
<name>A0AAV2CI95_9ROSI</name>
<dbReference type="PANTHER" id="PTHR47939">
    <property type="entry name" value="MEMBRANE-ASSOCIATED SALT-INDUCIBLE PROTEIN-LIKE"/>
    <property type="match status" value="1"/>
</dbReference>
<feature type="repeat" description="PPR" evidence="3">
    <location>
        <begin position="252"/>
        <end position="286"/>
    </location>
</feature>
<evidence type="ECO:0000256" key="2">
    <source>
        <dbReference type="ARBA" id="ARBA00022737"/>
    </source>
</evidence>
<gene>
    <name evidence="4" type="ORF">LTRI10_LOCUS3429</name>
</gene>
<organism evidence="4 5">
    <name type="scientific">Linum trigynum</name>
    <dbReference type="NCBI Taxonomy" id="586398"/>
    <lineage>
        <taxon>Eukaryota</taxon>
        <taxon>Viridiplantae</taxon>
        <taxon>Streptophyta</taxon>
        <taxon>Embryophyta</taxon>
        <taxon>Tracheophyta</taxon>
        <taxon>Spermatophyta</taxon>
        <taxon>Magnoliopsida</taxon>
        <taxon>eudicotyledons</taxon>
        <taxon>Gunneridae</taxon>
        <taxon>Pentapetalae</taxon>
        <taxon>rosids</taxon>
        <taxon>fabids</taxon>
        <taxon>Malpighiales</taxon>
        <taxon>Linaceae</taxon>
        <taxon>Linum</taxon>
    </lineage>
</organism>
<keyword evidence="2" id="KW-0677">Repeat</keyword>
<evidence type="ECO:0000313" key="5">
    <source>
        <dbReference type="Proteomes" id="UP001497516"/>
    </source>
</evidence>